<keyword evidence="1" id="KW-1133">Transmembrane helix</keyword>
<protein>
    <submittedName>
        <fullName evidence="2">Uncharacterized protein</fullName>
    </submittedName>
</protein>
<dbReference type="RefSeq" id="WP_163288787.1">
    <property type="nucleotide sequence ID" value="NZ_JAAGWY010000001.1"/>
</dbReference>
<keyword evidence="3" id="KW-1185">Reference proteome</keyword>
<evidence type="ECO:0000256" key="1">
    <source>
        <dbReference type="SAM" id="Phobius"/>
    </source>
</evidence>
<reference evidence="2 3" key="1">
    <citation type="journal article" date="2014" name="J. Microbiol.">
        <title>Diaminobutyricibacter tongyongensis gen. nov., sp. nov. and Homoserinibacter gongjuensis gen. nov., sp. nov. belong to the family Microbacteriaceae.</title>
        <authorList>
            <person name="Kim S.J."/>
            <person name="Ahn J.H."/>
            <person name="Weon H.Y."/>
            <person name="Hamada M."/>
            <person name="Suzuki K."/>
            <person name="Kwon S.W."/>
        </authorList>
    </citation>
    <scope>NUCLEOTIDE SEQUENCE [LARGE SCALE GENOMIC DNA]</scope>
    <source>
        <strain evidence="2 3">NBRC 108724</strain>
    </source>
</reference>
<keyword evidence="1" id="KW-0472">Membrane</keyword>
<sequence length="64" mass="6526">MLLIVPPFSVAAMILGAAVMVFSVGRDDVEGSPGQRTNRMSMALGGIAFTGGQVAVAISVYVPT</sequence>
<keyword evidence="1" id="KW-0812">Transmembrane</keyword>
<dbReference type="Proteomes" id="UP000474967">
    <property type="component" value="Unassembled WGS sequence"/>
</dbReference>
<evidence type="ECO:0000313" key="3">
    <source>
        <dbReference type="Proteomes" id="UP000474967"/>
    </source>
</evidence>
<accession>A0A6L9XWH0</accession>
<proteinExistence type="predicted"/>
<evidence type="ECO:0000313" key="2">
    <source>
        <dbReference type="EMBL" id="NEN05595.1"/>
    </source>
</evidence>
<dbReference type="AlphaFoldDB" id="A0A6L9XWH0"/>
<gene>
    <name evidence="2" type="ORF">G3T36_06885</name>
</gene>
<organism evidence="2 3">
    <name type="scientific">Leifsonia tongyongensis</name>
    <dbReference type="NCBI Taxonomy" id="1268043"/>
    <lineage>
        <taxon>Bacteria</taxon>
        <taxon>Bacillati</taxon>
        <taxon>Actinomycetota</taxon>
        <taxon>Actinomycetes</taxon>
        <taxon>Micrococcales</taxon>
        <taxon>Microbacteriaceae</taxon>
        <taxon>Leifsonia</taxon>
    </lineage>
</organism>
<feature type="transmembrane region" description="Helical" evidence="1">
    <location>
        <begin position="44"/>
        <end position="62"/>
    </location>
</feature>
<name>A0A6L9XWH0_9MICO</name>
<feature type="transmembrane region" description="Helical" evidence="1">
    <location>
        <begin position="6"/>
        <end position="24"/>
    </location>
</feature>
<dbReference type="EMBL" id="JAAGWY010000001">
    <property type="protein sequence ID" value="NEN05595.1"/>
    <property type="molecule type" value="Genomic_DNA"/>
</dbReference>
<comment type="caution">
    <text evidence="2">The sequence shown here is derived from an EMBL/GenBank/DDBJ whole genome shotgun (WGS) entry which is preliminary data.</text>
</comment>